<evidence type="ECO:0000313" key="2">
    <source>
        <dbReference type="Proteomes" id="UP001234297"/>
    </source>
</evidence>
<dbReference type="Proteomes" id="UP001234297">
    <property type="component" value="Chromosome 4"/>
</dbReference>
<keyword evidence="2" id="KW-1185">Reference proteome</keyword>
<accession>A0ACC2K9A7</accession>
<dbReference type="EMBL" id="CM056812">
    <property type="protein sequence ID" value="KAJ8617690.1"/>
    <property type="molecule type" value="Genomic_DNA"/>
</dbReference>
<proteinExistence type="predicted"/>
<gene>
    <name evidence="1" type="ORF">MRB53_013876</name>
</gene>
<protein>
    <submittedName>
        <fullName evidence="1">Uncharacterized protein</fullName>
    </submittedName>
</protein>
<sequence>MIGKKKGGKEKSIKKKRGKKKSRKKKRGKKELGKKKSGKKKRGNEMEVTNYKQVVPRLKCFLDLLIASLDPGEQYMSGWFSVLCLEITVSGMLLYRLRVPKSISVFSADNDLGADLKLLMTYHRPWNA</sequence>
<reference evidence="1 2" key="1">
    <citation type="journal article" date="2022" name="Hortic Res">
        <title>A haplotype resolved chromosomal level avocado genome allows analysis of novel avocado genes.</title>
        <authorList>
            <person name="Nath O."/>
            <person name="Fletcher S.J."/>
            <person name="Hayward A."/>
            <person name="Shaw L.M."/>
            <person name="Masouleh A.K."/>
            <person name="Furtado A."/>
            <person name="Henry R.J."/>
            <person name="Mitter N."/>
        </authorList>
    </citation>
    <scope>NUCLEOTIDE SEQUENCE [LARGE SCALE GENOMIC DNA]</scope>
    <source>
        <strain evidence="2">cv. Hass</strain>
    </source>
</reference>
<name>A0ACC2K9A7_PERAE</name>
<evidence type="ECO:0000313" key="1">
    <source>
        <dbReference type="EMBL" id="KAJ8617690.1"/>
    </source>
</evidence>
<comment type="caution">
    <text evidence="1">The sequence shown here is derived from an EMBL/GenBank/DDBJ whole genome shotgun (WGS) entry which is preliminary data.</text>
</comment>
<organism evidence="1 2">
    <name type="scientific">Persea americana</name>
    <name type="common">Avocado</name>
    <dbReference type="NCBI Taxonomy" id="3435"/>
    <lineage>
        <taxon>Eukaryota</taxon>
        <taxon>Viridiplantae</taxon>
        <taxon>Streptophyta</taxon>
        <taxon>Embryophyta</taxon>
        <taxon>Tracheophyta</taxon>
        <taxon>Spermatophyta</taxon>
        <taxon>Magnoliopsida</taxon>
        <taxon>Magnoliidae</taxon>
        <taxon>Laurales</taxon>
        <taxon>Lauraceae</taxon>
        <taxon>Persea</taxon>
    </lineage>
</organism>